<evidence type="ECO:0000256" key="2">
    <source>
        <dbReference type="ARBA" id="ARBA00023125"/>
    </source>
</evidence>
<protein>
    <submittedName>
        <fullName evidence="7">Tyrosine-type recombinase/integrase</fullName>
    </submittedName>
</protein>
<dbReference type="GO" id="GO:0015074">
    <property type="term" value="P:DNA integration"/>
    <property type="evidence" value="ECO:0007669"/>
    <property type="project" value="InterPro"/>
</dbReference>
<accession>A0A928Z5S0</accession>
<evidence type="ECO:0000313" key="8">
    <source>
        <dbReference type="Proteomes" id="UP000621799"/>
    </source>
</evidence>
<sequence>MIRNLADSKGSIESPVLKRELLTSFLESKHKPNTRRAYEKDLRLFFKALAPDRELTEILIREFLSLPTPKAVQLVVCFKMHQKARGLSDATVERRVSAVKALVYHARAIGLTAITLEDVRSVKIERYRDTTGVDVEVYRQILQTVDTSTLKGKRDSAILRLLWTNALRRNEVVGCDICDFDRTNGRLQILGKGKSNREWVDLARGTSHAIANWLDARETTRPSDPLFVGLDKAHSPGRLAGSSVYRIVRAYSKQAGVEKVMSPHRVRHSAITAALDASNSDYRKVQRLSRHADIRTLQIYDDNRQGHQQEMTDLLEEALG</sequence>
<name>A0A928Z5S0_9CYAN</name>
<proteinExistence type="inferred from homology"/>
<keyword evidence="3" id="KW-0233">DNA recombination</keyword>
<feature type="domain" description="Tyr recombinase" evidence="5">
    <location>
        <begin position="128"/>
        <end position="313"/>
    </location>
</feature>
<dbReference type="PANTHER" id="PTHR30349">
    <property type="entry name" value="PHAGE INTEGRASE-RELATED"/>
    <property type="match status" value="1"/>
</dbReference>
<dbReference type="PROSITE" id="PS51898">
    <property type="entry name" value="TYR_RECOMBINASE"/>
    <property type="match status" value="1"/>
</dbReference>
<dbReference type="InterPro" id="IPR002104">
    <property type="entry name" value="Integrase_catalytic"/>
</dbReference>
<dbReference type="GO" id="GO:0003677">
    <property type="term" value="F:DNA binding"/>
    <property type="evidence" value="ECO:0007669"/>
    <property type="project" value="UniProtKB-UniRule"/>
</dbReference>
<evidence type="ECO:0000313" key="7">
    <source>
        <dbReference type="EMBL" id="MBE9039607.1"/>
    </source>
</evidence>
<dbReference type="InterPro" id="IPR050090">
    <property type="entry name" value="Tyrosine_recombinase_XerCD"/>
</dbReference>
<comment type="caution">
    <text evidence="7">The sequence shown here is derived from an EMBL/GenBank/DDBJ whole genome shotgun (WGS) entry which is preliminary data.</text>
</comment>
<evidence type="ECO:0000256" key="1">
    <source>
        <dbReference type="ARBA" id="ARBA00008857"/>
    </source>
</evidence>
<dbReference type="Pfam" id="PF00589">
    <property type="entry name" value="Phage_integrase"/>
    <property type="match status" value="1"/>
</dbReference>
<dbReference type="InterPro" id="IPR044068">
    <property type="entry name" value="CB"/>
</dbReference>
<dbReference type="InterPro" id="IPR013762">
    <property type="entry name" value="Integrase-like_cat_sf"/>
</dbReference>
<evidence type="ECO:0000256" key="4">
    <source>
        <dbReference type="PROSITE-ProRule" id="PRU01248"/>
    </source>
</evidence>
<dbReference type="SUPFAM" id="SSF47823">
    <property type="entry name" value="lambda integrase-like, N-terminal domain"/>
    <property type="match status" value="1"/>
</dbReference>
<dbReference type="EMBL" id="JADEXN010000019">
    <property type="protein sequence ID" value="MBE9039607.1"/>
    <property type="molecule type" value="Genomic_DNA"/>
</dbReference>
<keyword evidence="2 4" id="KW-0238">DNA-binding</keyword>
<dbReference type="InterPro" id="IPR011010">
    <property type="entry name" value="DNA_brk_join_enz"/>
</dbReference>
<dbReference type="CDD" id="cd01195">
    <property type="entry name" value="INT_C_like_5"/>
    <property type="match status" value="1"/>
</dbReference>
<feature type="domain" description="Core-binding (CB)" evidence="6">
    <location>
        <begin position="16"/>
        <end position="107"/>
    </location>
</feature>
<dbReference type="Gene3D" id="1.10.443.10">
    <property type="entry name" value="Intergrase catalytic core"/>
    <property type="match status" value="1"/>
</dbReference>
<dbReference type="GO" id="GO:0006310">
    <property type="term" value="P:DNA recombination"/>
    <property type="evidence" value="ECO:0007669"/>
    <property type="project" value="UniProtKB-KW"/>
</dbReference>
<dbReference type="Gene3D" id="1.10.150.130">
    <property type="match status" value="1"/>
</dbReference>
<organism evidence="7 8">
    <name type="scientific">Zarconia navalis LEGE 11467</name>
    <dbReference type="NCBI Taxonomy" id="1828826"/>
    <lineage>
        <taxon>Bacteria</taxon>
        <taxon>Bacillati</taxon>
        <taxon>Cyanobacteriota</taxon>
        <taxon>Cyanophyceae</taxon>
        <taxon>Oscillatoriophycideae</taxon>
        <taxon>Oscillatoriales</taxon>
        <taxon>Oscillatoriales incertae sedis</taxon>
        <taxon>Zarconia</taxon>
        <taxon>Zarconia navalis</taxon>
    </lineage>
</organism>
<evidence type="ECO:0000259" key="6">
    <source>
        <dbReference type="PROSITE" id="PS51900"/>
    </source>
</evidence>
<dbReference type="SUPFAM" id="SSF56349">
    <property type="entry name" value="DNA breaking-rejoining enzymes"/>
    <property type="match status" value="1"/>
</dbReference>
<reference evidence="7" key="1">
    <citation type="submission" date="2020-10" db="EMBL/GenBank/DDBJ databases">
        <authorList>
            <person name="Castelo-Branco R."/>
            <person name="Eusebio N."/>
            <person name="Adriana R."/>
            <person name="Vieira A."/>
            <person name="Brugerolle De Fraissinette N."/>
            <person name="Rezende De Castro R."/>
            <person name="Schneider M.P."/>
            <person name="Vasconcelos V."/>
            <person name="Leao P.N."/>
        </authorList>
    </citation>
    <scope>NUCLEOTIDE SEQUENCE</scope>
    <source>
        <strain evidence="7">LEGE 11467</strain>
    </source>
</reference>
<dbReference type="AlphaFoldDB" id="A0A928Z5S0"/>
<dbReference type="PROSITE" id="PS51900">
    <property type="entry name" value="CB"/>
    <property type="match status" value="1"/>
</dbReference>
<gene>
    <name evidence="7" type="ORF">IQ235_02200</name>
</gene>
<evidence type="ECO:0000259" key="5">
    <source>
        <dbReference type="PROSITE" id="PS51898"/>
    </source>
</evidence>
<dbReference type="Proteomes" id="UP000621799">
    <property type="component" value="Unassembled WGS sequence"/>
</dbReference>
<dbReference type="PANTHER" id="PTHR30349:SF64">
    <property type="entry name" value="PROPHAGE INTEGRASE INTD-RELATED"/>
    <property type="match status" value="1"/>
</dbReference>
<keyword evidence="8" id="KW-1185">Reference proteome</keyword>
<comment type="similarity">
    <text evidence="1">Belongs to the 'phage' integrase family.</text>
</comment>
<evidence type="ECO:0000256" key="3">
    <source>
        <dbReference type="ARBA" id="ARBA00023172"/>
    </source>
</evidence>
<dbReference type="InterPro" id="IPR010998">
    <property type="entry name" value="Integrase_recombinase_N"/>
</dbReference>